<dbReference type="CDD" id="cd00082">
    <property type="entry name" value="HisKA"/>
    <property type="match status" value="1"/>
</dbReference>
<keyword evidence="19" id="KW-0732">Signal</keyword>
<comment type="subunit">
    <text evidence="14">At low DSF concentrations, interacts with RpfF.</text>
</comment>
<name>A0A1S7LFH1_MAGMO</name>
<keyword evidence="10" id="KW-0067">ATP-binding</keyword>
<keyword evidence="7 18" id="KW-0812">Transmembrane</keyword>
<evidence type="ECO:0000256" key="19">
    <source>
        <dbReference type="SAM" id="SignalP"/>
    </source>
</evidence>
<feature type="transmembrane region" description="Helical" evidence="18">
    <location>
        <begin position="986"/>
        <end position="1007"/>
    </location>
</feature>
<evidence type="ECO:0000256" key="17">
    <source>
        <dbReference type="PROSITE-ProRule" id="PRU00169"/>
    </source>
</evidence>
<evidence type="ECO:0000259" key="24">
    <source>
        <dbReference type="PROSITE" id="PS50894"/>
    </source>
</evidence>
<dbReference type="InterPro" id="IPR003661">
    <property type="entry name" value="HisK_dim/P_dom"/>
</dbReference>
<feature type="domain" description="Histidine kinase" evidence="20">
    <location>
        <begin position="1565"/>
        <end position="1786"/>
    </location>
</feature>
<keyword evidence="6 25" id="KW-0808">Transferase</keyword>
<evidence type="ECO:0000256" key="13">
    <source>
        <dbReference type="ARBA" id="ARBA00023136"/>
    </source>
</evidence>
<feature type="modified residue" description="Phosphohistidine" evidence="16">
    <location>
        <position position="2154"/>
    </location>
</feature>
<keyword evidence="11 18" id="KW-1133">Transmembrane helix</keyword>
<dbReference type="InterPro" id="IPR004358">
    <property type="entry name" value="Sig_transdc_His_kin-like_C"/>
</dbReference>
<dbReference type="SMART" id="SM00091">
    <property type="entry name" value="PAS"/>
    <property type="match status" value="4"/>
</dbReference>
<evidence type="ECO:0000256" key="6">
    <source>
        <dbReference type="ARBA" id="ARBA00022679"/>
    </source>
</evidence>
<dbReference type="Pfam" id="PF00497">
    <property type="entry name" value="SBP_bac_3"/>
    <property type="match status" value="1"/>
</dbReference>
<dbReference type="InterPro" id="IPR036890">
    <property type="entry name" value="HATPase_C_sf"/>
</dbReference>
<evidence type="ECO:0000256" key="9">
    <source>
        <dbReference type="ARBA" id="ARBA00022777"/>
    </source>
</evidence>
<dbReference type="InterPro" id="IPR015168">
    <property type="entry name" value="SsuA/THI5"/>
</dbReference>
<dbReference type="EMBL" id="LO017727">
    <property type="protein sequence ID" value="CRH05722.1"/>
    <property type="molecule type" value="Genomic_DNA"/>
</dbReference>
<feature type="domain" description="PAS" evidence="22">
    <location>
        <begin position="1286"/>
        <end position="1340"/>
    </location>
</feature>
<evidence type="ECO:0000259" key="21">
    <source>
        <dbReference type="PROSITE" id="PS50110"/>
    </source>
</evidence>
<dbReference type="Pfam" id="PF09084">
    <property type="entry name" value="NMT1"/>
    <property type="match status" value="1"/>
</dbReference>
<feature type="domain" description="PAC" evidence="23">
    <location>
        <begin position="1106"/>
        <end position="1156"/>
    </location>
</feature>
<keyword evidence="8" id="KW-0547">Nucleotide-binding</keyword>
<dbReference type="InterPro" id="IPR013655">
    <property type="entry name" value="PAS_fold_3"/>
</dbReference>
<dbReference type="CDD" id="cd16922">
    <property type="entry name" value="HATPase_EvgS-ArcB-TorS-like"/>
    <property type="match status" value="1"/>
</dbReference>
<dbReference type="CDD" id="cd01007">
    <property type="entry name" value="PBP2_BvgS_HisK_like"/>
    <property type="match status" value="1"/>
</dbReference>
<dbReference type="Pfam" id="PF08447">
    <property type="entry name" value="PAS_3"/>
    <property type="match status" value="2"/>
</dbReference>
<evidence type="ECO:0000256" key="3">
    <source>
        <dbReference type="ARBA" id="ARBA00012438"/>
    </source>
</evidence>
<evidence type="ECO:0000256" key="4">
    <source>
        <dbReference type="ARBA" id="ARBA00022475"/>
    </source>
</evidence>
<dbReference type="InterPro" id="IPR000014">
    <property type="entry name" value="PAS"/>
</dbReference>
<proteinExistence type="predicted"/>
<dbReference type="Pfam" id="PF00512">
    <property type="entry name" value="HisKA"/>
    <property type="match status" value="1"/>
</dbReference>
<feature type="domain" description="Response regulatory" evidence="21">
    <location>
        <begin position="1805"/>
        <end position="1927"/>
    </location>
</feature>
<evidence type="ECO:0000313" key="25">
    <source>
        <dbReference type="EMBL" id="CRH05722.1"/>
    </source>
</evidence>
<evidence type="ECO:0000259" key="23">
    <source>
        <dbReference type="PROSITE" id="PS50113"/>
    </source>
</evidence>
<dbReference type="Gene3D" id="3.40.190.10">
    <property type="entry name" value="Periplasmic binding protein-like II"/>
    <property type="match status" value="4"/>
</dbReference>
<dbReference type="NCBIfam" id="TIGR00229">
    <property type="entry name" value="sensory_box"/>
    <property type="match status" value="4"/>
</dbReference>
<dbReference type="Gene3D" id="3.30.450.20">
    <property type="entry name" value="PAS domain"/>
    <property type="match status" value="4"/>
</dbReference>
<feature type="transmembrane region" description="Helical" evidence="18">
    <location>
        <begin position="629"/>
        <end position="650"/>
    </location>
</feature>
<dbReference type="SMART" id="SM00448">
    <property type="entry name" value="REC"/>
    <property type="match status" value="2"/>
</dbReference>
<dbReference type="GO" id="GO:0005524">
    <property type="term" value="F:ATP binding"/>
    <property type="evidence" value="ECO:0007669"/>
    <property type="project" value="UniProtKB-KW"/>
</dbReference>
<evidence type="ECO:0000256" key="8">
    <source>
        <dbReference type="ARBA" id="ARBA00022741"/>
    </source>
</evidence>
<dbReference type="PANTHER" id="PTHR45339:SF1">
    <property type="entry name" value="HYBRID SIGNAL TRANSDUCTION HISTIDINE KINASE J"/>
    <property type="match status" value="1"/>
</dbReference>
<gene>
    <name evidence="25" type="ORF">MAGMO_1534</name>
</gene>
<keyword evidence="13 18" id="KW-0472">Membrane</keyword>
<feature type="domain" description="PAC" evidence="23">
    <location>
        <begin position="1233"/>
        <end position="1285"/>
    </location>
</feature>
<evidence type="ECO:0000256" key="1">
    <source>
        <dbReference type="ARBA" id="ARBA00000085"/>
    </source>
</evidence>
<evidence type="ECO:0000256" key="10">
    <source>
        <dbReference type="ARBA" id="ARBA00022840"/>
    </source>
</evidence>
<dbReference type="PRINTS" id="PR00344">
    <property type="entry name" value="BCTRLSENSOR"/>
</dbReference>
<dbReference type="Pfam" id="PF13426">
    <property type="entry name" value="PAS_9"/>
    <property type="match status" value="1"/>
</dbReference>
<dbReference type="PANTHER" id="PTHR45339">
    <property type="entry name" value="HYBRID SIGNAL TRANSDUCTION HISTIDINE KINASE J"/>
    <property type="match status" value="1"/>
</dbReference>
<evidence type="ECO:0000256" key="16">
    <source>
        <dbReference type="PROSITE-ProRule" id="PRU00110"/>
    </source>
</evidence>
<feature type="domain" description="PAS" evidence="22">
    <location>
        <begin position="1414"/>
        <end position="1490"/>
    </location>
</feature>
<dbReference type="InterPro" id="IPR000700">
    <property type="entry name" value="PAS-assoc_C"/>
</dbReference>
<evidence type="ECO:0000259" key="22">
    <source>
        <dbReference type="PROSITE" id="PS50112"/>
    </source>
</evidence>
<dbReference type="InterPro" id="IPR013767">
    <property type="entry name" value="PAS_fold"/>
</dbReference>
<keyword evidence="9" id="KW-0418">Kinase</keyword>
<comment type="subcellular location">
    <subcellularLocation>
        <location evidence="2">Cell membrane</location>
        <topology evidence="2">Multi-pass membrane protein</topology>
    </subcellularLocation>
</comment>
<feature type="domain" description="PAS" evidence="22">
    <location>
        <begin position="1157"/>
        <end position="1229"/>
    </location>
</feature>
<feature type="domain" description="Response regulatory" evidence="21">
    <location>
        <begin position="1957"/>
        <end position="2073"/>
    </location>
</feature>
<evidence type="ECO:0000256" key="14">
    <source>
        <dbReference type="ARBA" id="ARBA00064003"/>
    </source>
</evidence>
<dbReference type="SMART" id="SM00387">
    <property type="entry name" value="HATPase_c"/>
    <property type="match status" value="1"/>
</dbReference>
<dbReference type="GO" id="GO:0006355">
    <property type="term" value="P:regulation of DNA-templated transcription"/>
    <property type="evidence" value="ECO:0007669"/>
    <property type="project" value="InterPro"/>
</dbReference>
<organism evidence="25">
    <name type="scientific">Magnetococcus massalia (strain MO-1)</name>
    <dbReference type="NCBI Taxonomy" id="451514"/>
    <lineage>
        <taxon>Bacteria</taxon>
        <taxon>Pseudomonadati</taxon>
        <taxon>Pseudomonadota</taxon>
        <taxon>Magnetococcia</taxon>
        <taxon>Magnetococcales</taxon>
        <taxon>Magnetococcaceae</taxon>
        <taxon>Magnetococcus</taxon>
    </lineage>
</organism>
<accession>A0A1S7LFH1</accession>
<feature type="signal peptide" evidence="19">
    <location>
        <begin position="1"/>
        <end position="22"/>
    </location>
</feature>
<evidence type="ECO:0000256" key="2">
    <source>
        <dbReference type="ARBA" id="ARBA00004651"/>
    </source>
</evidence>
<dbReference type="GO" id="GO:0005886">
    <property type="term" value="C:plasma membrane"/>
    <property type="evidence" value="ECO:0007669"/>
    <property type="project" value="UniProtKB-SubCell"/>
</dbReference>
<dbReference type="SUPFAM" id="SSF52172">
    <property type="entry name" value="CheY-like"/>
    <property type="match status" value="2"/>
</dbReference>
<feature type="domain" description="PAC" evidence="23">
    <location>
        <begin position="1363"/>
        <end position="1413"/>
    </location>
</feature>
<evidence type="ECO:0000256" key="5">
    <source>
        <dbReference type="ARBA" id="ARBA00022553"/>
    </source>
</evidence>
<dbReference type="FunFam" id="3.30.565.10:FF:000010">
    <property type="entry name" value="Sensor histidine kinase RcsC"/>
    <property type="match status" value="1"/>
</dbReference>
<dbReference type="PROSITE" id="PS50112">
    <property type="entry name" value="PAS"/>
    <property type="match status" value="4"/>
</dbReference>
<dbReference type="SUPFAM" id="SSF47226">
    <property type="entry name" value="Histidine-containing phosphotransfer domain, HPT domain"/>
    <property type="match status" value="1"/>
</dbReference>
<feature type="modified residue" description="4-aspartylphosphate" evidence="17">
    <location>
        <position position="2006"/>
    </location>
</feature>
<dbReference type="FunFam" id="1.10.287.130:FF:000002">
    <property type="entry name" value="Two-component osmosensing histidine kinase"/>
    <property type="match status" value="1"/>
</dbReference>
<dbReference type="CDD" id="cd00130">
    <property type="entry name" value="PAS"/>
    <property type="match status" value="4"/>
</dbReference>
<evidence type="ECO:0000259" key="20">
    <source>
        <dbReference type="PROSITE" id="PS50109"/>
    </source>
</evidence>
<dbReference type="PROSITE" id="PS50110">
    <property type="entry name" value="RESPONSE_REGULATORY"/>
    <property type="match status" value="2"/>
</dbReference>
<evidence type="ECO:0000256" key="7">
    <source>
        <dbReference type="ARBA" id="ARBA00022692"/>
    </source>
</evidence>
<dbReference type="SUPFAM" id="SSF53850">
    <property type="entry name" value="Periplasmic binding protein-like II"/>
    <property type="match status" value="2"/>
</dbReference>
<feature type="transmembrane region" description="Helical" evidence="18">
    <location>
        <begin position="589"/>
        <end position="609"/>
    </location>
</feature>
<dbReference type="InterPro" id="IPR036641">
    <property type="entry name" value="HPT_dom_sf"/>
</dbReference>
<keyword evidence="5 17" id="KW-0597">Phosphoprotein</keyword>
<dbReference type="Pfam" id="PF00072">
    <property type="entry name" value="Response_reg"/>
    <property type="match status" value="2"/>
</dbReference>
<dbReference type="CDD" id="cd00088">
    <property type="entry name" value="HPT"/>
    <property type="match status" value="1"/>
</dbReference>
<feature type="modified residue" description="4-aspartylphosphate" evidence="17">
    <location>
        <position position="1859"/>
    </location>
</feature>
<dbReference type="EC" id="2.7.13.3" evidence="3"/>
<dbReference type="Gene3D" id="3.40.50.2300">
    <property type="match status" value="2"/>
</dbReference>
<dbReference type="Pfam" id="PF02518">
    <property type="entry name" value="HATPase_c"/>
    <property type="match status" value="1"/>
</dbReference>
<dbReference type="SMART" id="SM00086">
    <property type="entry name" value="PAC"/>
    <property type="match status" value="4"/>
</dbReference>
<dbReference type="PROSITE" id="PS50109">
    <property type="entry name" value="HIS_KIN"/>
    <property type="match status" value="1"/>
</dbReference>
<dbReference type="PROSITE" id="PS50894">
    <property type="entry name" value="HPT"/>
    <property type="match status" value="1"/>
</dbReference>
<dbReference type="PROSITE" id="PS50113">
    <property type="entry name" value="PAC"/>
    <property type="match status" value="4"/>
</dbReference>
<dbReference type="Gene3D" id="1.10.287.130">
    <property type="match status" value="1"/>
</dbReference>
<evidence type="ECO:0000256" key="15">
    <source>
        <dbReference type="ARBA" id="ARBA00068150"/>
    </source>
</evidence>
<dbReference type="InterPro" id="IPR003594">
    <property type="entry name" value="HATPase_dom"/>
</dbReference>
<dbReference type="InterPro" id="IPR011006">
    <property type="entry name" value="CheY-like_superfamily"/>
</dbReference>
<evidence type="ECO:0000256" key="11">
    <source>
        <dbReference type="ARBA" id="ARBA00022989"/>
    </source>
</evidence>
<feature type="domain" description="PAC" evidence="23">
    <location>
        <begin position="1494"/>
        <end position="1547"/>
    </location>
</feature>
<dbReference type="Pfam" id="PF01627">
    <property type="entry name" value="Hpt"/>
    <property type="match status" value="1"/>
</dbReference>
<dbReference type="InterPro" id="IPR008207">
    <property type="entry name" value="Sig_transdc_His_kin_Hpt_dom"/>
</dbReference>
<dbReference type="SUPFAM" id="SSF47384">
    <property type="entry name" value="Homodimeric domain of signal transducing histidine kinase"/>
    <property type="match status" value="1"/>
</dbReference>
<dbReference type="SMART" id="SM00388">
    <property type="entry name" value="HisKA"/>
    <property type="match status" value="1"/>
</dbReference>
<evidence type="ECO:0000256" key="18">
    <source>
        <dbReference type="SAM" id="Phobius"/>
    </source>
</evidence>
<dbReference type="Gene3D" id="1.20.120.160">
    <property type="entry name" value="HPT domain"/>
    <property type="match status" value="1"/>
</dbReference>
<comment type="catalytic activity">
    <reaction evidence="1">
        <text>ATP + protein L-histidine = ADP + protein N-phospho-L-histidine.</text>
        <dbReference type="EC" id="2.7.13.3"/>
    </reaction>
</comment>
<dbReference type="SUPFAM" id="SSF55874">
    <property type="entry name" value="ATPase domain of HSP90 chaperone/DNA topoisomerase II/histidine kinase"/>
    <property type="match status" value="1"/>
</dbReference>
<dbReference type="InterPro" id="IPR035965">
    <property type="entry name" value="PAS-like_dom_sf"/>
</dbReference>
<feature type="domain" description="PAS" evidence="22">
    <location>
        <begin position="1029"/>
        <end position="1099"/>
    </location>
</feature>
<sequence>MRLFFSLMLLLGLCWLPASGQAAPPEKLTIQLKWQHQFQFAGYYMAQAKGYFAQEGLEVTLRPRNPATSPIDDVLQKRADYGIADAGLLLARLQGQPVVLVGQFFQYSPLVLVTTKASGIRTPYDLKGERIMADVQGHNSVPLQAMLLKTLPHQGSVTIVPHTQRRQELIEGNVAAMGGYLTDMPFWFEEQREAVNILDPRDYGIDFYGDNLFTSEQEAKAHPERVKRLVRAVKRGWRYALSHPKEAVDYILEQDTSGKLKQRELLYEAAQIHKMVLPDLVPLGSYEKSRFTKMAETFAILGMSQKPVVPEDFFFASLQSRKPATAQSAGQKRSVVLTAEELAWIKSHPRIRVHNEMDWPPFNFNVNGKPAGYSIDFMDLLVEKVGIDIEYVSGPSWGEFMEMIRQGKLDVMLNIVKTPDRLKYLLYTPSMADNPNTILSRTDEPYNSLAELNGKTISVPKGFFYEEVLKRDFPEIKILPLKNTVETMKAVSFGQAEAALGELAVFNYLMARHMMTNVSVSGEVIIGDAELTLLNIAAHKNQPLLASILNKGYQAISLEEKQAIRQKWLGQGSTRLIPQAEPQKGRDTWWLIATPIVVFLLLLVGGLLASRFFNDETVARHFGSPLFRVLALMAMSFMVVMVAGLVWYTLTQTKQATINGVKGDLHEALDSTMERLDLWVVERKRYLAQVGRDPNLVAITRQLLQLPPDASELKKSQALAQARAFFSNRAEEFGQIGFFIISPEQISIASRRDVNLGTRNLIAEQRPELLERAFQGEAMFIPPIRSDIAIDANLEGEGANRQKQPARTMFFAVPIRDLDGKVLAVLTQRLLPEGRLSQIMGAGRIGQSGESYMLDAEGNMLTESRFKAMLHRIGLLDPELKHPMGLMLHDPLVDLTQKGVKLPANLHEYPLTRMATDVIAMGQKMALAGDKQTHSEVVSDITGYRDYRGVPVMGAWSWDHHLGVGVATEIDRAEALAEYYSLRQNLLIITGMTLVLAIASTLLMVMLGERATRAMRHAREQLEERVTERTARLRSIIDTAVDGIVVIDSNGVVQEFSPAAERIFGYRRNELLGQVVGMLITEPYRSNYLRDMRNHLNGQDSRFIGTQMEIEGLRRNGERFPLDLSVAEAKVGDEYYFTGIVRDITERKEAENKLLEGQERLQLALQGGNLGFWDVNLETGETVVNDRYREIYGYPDKDLPAQRDMWLETIHPDDRQRVQETGQLYRDGQLDAYQVEHRAIVADQIRWLVSKGSAVAWNDDGTVQRMVGTVADFTHRKSMEDELQASQRRFRALLDSAPDPLVVVDGAGTITMVNRRTEMLTGYIASTLVGEKVEFLIPENLRGQHIGFRDGYIHDPHARPMGSGKDLLIKTREGKLVPVEVSLSPIKTEEGMLIASSLRDISDRKAAEKRLRESEQRLDMALKGANAGLWDWSTQSGALITSDIWATMLGYTPEELDQRYGQVVERWSELVHPEDLPAAVAAIQRHIDGETDIYKEEFRMRTADGRWKWILDIGRAAERDEAGKGTRLVGVHLDVDETKQMQSEILKAKEAAEAATRAKSDFLANMSHEIRTPMNAIIGMSHLALQTELNQKQRDYVDKIFTAANALLGIINDILDFSKIEAGKLDMEEVPFQLDEVLENLTNLITVKTREKGLEFLIAHAPAVPHGLVGDALRLGQILINLTNNAVKFTEQGQVLIRTSVERMEEQRVMLAFAVEDSGIGMTEAQRSRLFQAFSQADTSTTRKYGGTGLGLTITKRLVEMMGGDIAVESEPGVGSIFRFTAQFGLHATSQHAPYQLPETLHQLRVLVVDENAISQEILTNLLQTMGVAQVVCCQGRDAASQLTAAAKAGKPFDLLLLDHKSFTTHGHGLIVDIEADSTLQPPPKVVLVSSKGREQVRQEVALGNFAAVLHKPVNASSLFDTIVAEIYGLQESKQQAALGQEAVLGREAVVGIRGAQILLVEDNEVNQQVATELLEQAQLVVTIANNGQEGVAAAKASSYDAILMDIQMPVMDGYTAAQEIRKDAALVDLPIIAMTANAMAGDREKCLAAGMNDHVAKPIDPKEMYGALAKWVEAGERQVPEELLARAEEVVEDEPPLELPGFDLEAALERMGGSARAYRKTLAKVLSSQANVVQLIEQALAAEDLTRAVREAHTIKGVAGNVGATALQKVAAATEQRLKQGEQLTAEDGLAPLQLELEKTLATIQRALEPFQNSQQSVGEIPWEVCHKLVNQLLAEIDEYDSGATETSDQLLQRLEGSAVATTVEALSGALESYDFDSALQLAEQLQTDLLQAQQGDHSEPQRIDSAVWQGVLAKLMEQVDNYDSTAEETLENLLEQPLPDGLQPELQSLREELSSYHFDLAAERLTKLAKEWLVES</sequence>
<dbReference type="Gene3D" id="3.30.565.10">
    <property type="entry name" value="Histidine kinase-like ATPase, C-terminal domain"/>
    <property type="match status" value="1"/>
</dbReference>
<dbReference type="SUPFAM" id="SSF55785">
    <property type="entry name" value="PYP-like sensor domain (PAS domain)"/>
    <property type="match status" value="4"/>
</dbReference>
<feature type="domain" description="HPt" evidence="24">
    <location>
        <begin position="2115"/>
        <end position="2212"/>
    </location>
</feature>
<dbReference type="InterPro" id="IPR001638">
    <property type="entry name" value="Solute-binding_3/MltF_N"/>
</dbReference>
<dbReference type="SMART" id="SM00073">
    <property type="entry name" value="HPT"/>
    <property type="match status" value="1"/>
</dbReference>
<dbReference type="CDD" id="cd17546">
    <property type="entry name" value="REC_hyHK_CKI1_RcsC-like"/>
    <property type="match status" value="1"/>
</dbReference>
<dbReference type="InterPro" id="IPR036097">
    <property type="entry name" value="HisK_dim/P_sf"/>
</dbReference>
<dbReference type="Pfam" id="PF00989">
    <property type="entry name" value="PAS"/>
    <property type="match status" value="1"/>
</dbReference>
<keyword evidence="4" id="KW-1003">Cell membrane</keyword>
<dbReference type="SMART" id="SM00062">
    <property type="entry name" value="PBPb"/>
    <property type="match status" value="1"/>
</dbReference>
<dbReference type="GO" id="GO:0000155">
    <property type="term" value="F:phosphorelay sensor kinase activity"/>
    <property type="evidence" value="ECO:0007669"/>
    <property type="project" value="InterPro"/>
</dbReference>
<dbReference type="InterPro" id="IPR001789">
    <property type="entry name" value="Sig_transdc_resp-reg_receiver"/>
</dbReference>
<reference evidence="25" key="1">
    <citation type="submission" date="2015-04" db="EMBL/GenBank/DDBJ databases">
        <authorList>
            <person name="Syromyatnikov M.Y."/>
            <person name="Popov V.N."/>
        </authorList>
    </citation>
    <scope>NUCLEOTIDE SEQUENCE</scope>
    <source>
        <strain evidence="25">MO-1</strain>
    </source>
</reference>
<keyword evidence="12" id="KW-0902">Two-component regulatory system</keyword>
<protein>
    <recommendedName>
        <fullName evidence="15">Sensory/regulatory protein RpfC</fullName>
        <ecNumber evidence="3">2.7.13.3</ecNumber>
    </recommendedName>
</protein>
<feature type="chain" id="PRO_5013340478" description="Sensory/regulatory protein RpfC" evidence="19">
    <location>
        <begin position="23"/>
        <end position="2378"/>
    </location>
</feature>
<dbReference type="InterPro" id="IPR001610">
    <property type="entry name" value="PAC"/>
</dbReference>
<evidence type="ECO:0000256" key="12">
    <source>
        <dbReference type="ARBA" id="ARBA00023012"/>
    </source>
</evidence>
<dbReference type="InterPro" id="IPR005467">
    <property type="entry name" value="His_kinase_dom"/>
</dbReference>